<evidence type="ECO:0000256" key="2">
    <source>
        <dbReference type="ARBA" id="ARBA00004167"/>
    </source>
</evidence>
<feature type="non-terminal residue" evidence="17">
    <location>
        <position position="209"/>
    </location>
</feature>
<keyword evidence="8 15" id="KW-0732">Signal</keyword>
<evidence type="ECO:0000256" key="14">
    <source>
        <dbReference type="ARBA" id="ARBA00024209"/>
    </source>
</evidence>
<evidence type="ECO:0000256" key="9">
    <source>
        <dbReference type="ARBA" id="ARBA00022771"/>
    </source>
</evidence>
<comment type="pathway">
    <text evidence="3">Protein modification; protein ubiquitination.</text>
</comment>
<accession>A0A8S0PYV1</accession>
<dbReference type="Gramene" id="OE9A051127T1">
    <property type="protein sequence ID" value="OE9A051127C1"/>
    <property type="gene ID" value="OE9A051127"/>
</dbReference>
<proteinExistence type="inferred from homology"/>
<evidence type="ECO:0000313" key="18">
    <source>
        <dbReference type="Proteomes" id="UP000594638"/>
    </source>
</evidence>
<evidence type="ECO:0000256" key="15">
    <source>
        <dbReference type="SAM" id="SignalP"/>
    </source>
</evidence>
<feature type="domain" description="Wall-associated receptor kinase galacturonan-binding" evidence="16">
    <location>
        <begin position="25"/>
        <end position="90"/>
    </location>
</feature>
<dbReference type="GO" id="GO:0030247">
    <property type="term" value="F:polysaccharide binding"/>
    <property type="evidence" value="ECO:0007669"/>
    <property type="project" value="InterPro"/>
</dbReference>
<reference evidence="17 18" key="1">
    <citation type="submission" date="2019-12" db="EMBL/GenBank/DDBJ databases">
        <authorList>
            <person name="Alioto T."/>
            <person name="Alioto T."/>
            <person name="Gomez Garrido J."/>
        </authorList>
    </citation>
    <scope>NUCLEOTIDE SEQUENCE [LARGE SCALE GENOMIC DNA]</scope>
</reference>
<dbReference type="PANTHER" id="PTHR46279">
    <property type="entry name" value="RING/U-BOX SUPERFAMILY PROTEIN"/>
    <property type="match status" value="1"/>
</dbReference>
<keyword evidence="13" id="KW-0472">Membrane</keyword>
<keyword evidence="5" id="KW-0808">Transferase</keyword>
<dbReference type="EC" id="2.3.2.27" evidence="4"/>
<evidence type="ECO:0000256" key="1">
    <source>
        <dbReference type="ARBA" id="ARBA00000900"/>
    </source>
</evidence>
<evidence type="ECO:0000256" key="3">
    <source>
        <dbReference type="ARBA" id="ARBA00004906"/>
    </source>
</evidence>
<dbReference type="GO" id="GO:0008270">
    <property type="term" value="F:zinc ion binding"/>
    <property type="evidence" value="ECO:0007669"/>
    <property type="project" value="UniProtKB-KW"/>
</dbReference>
<comment type="catalytic activity">
    <reaction evidence="1">
        <text>S-ubiquitinyl-[E2 ubiquitin-conjugating enzyme]-L-cysteine + [acceptor protein]-L-lysine = [E2 ubiquitin-conjugating enzyme]-L-cysteine + N(6)-ubiquitinyl-[acceptor protein]-L-lysine.</text>
        <dbReference type="EC" id="2.3.2.27"/>
    </reaction>
</comment>
<gene>
    <name evidence="17" type="ORF">OLEA9_A051127</name>
</gene>
<evidence type="ECO:0000313" key="17">
    <source>
        <dbReference type="EMBL" id="CAA2958842.1"/>
    </source>
</evidence>
<comment type="subcellular location">
    <subcellularLocation>
        <location evidence="2">Membrane</location>
        <topology evidence="2">Single-pass membrane protein</topology>
    </subcellularLocation>
</comment>
<comment type="caution">
    <text evidence="17">The sequence shown here is derived from an EMBL/GenBank/DDBJ whole genome shotgun (WGS) entry which is preliminary data.</text>
</comment>
<evidence type="ECO:0000256" key="5">
    <source>
        <dbReference type="ARBA" id="ARBA00022679"/>
    </source>
</evidence>
<keyword evidence="12" id="KW-1133">Transmembrane helix</keyword>
<sequence>MAIVQVLIFSFYFFIFSTVGSKKTCSNSFCGNNYFPITYPFKLQGQNPKDCNDYTDVRCNSQDNKTILNLPFSGDFYVQDIDYYTQKISLCDPGDCLVKRLINLNLSSSPFEAIIYEDYKFYNCPITNILYYRFKPIGCLSNSPNATVVTAIVTSEEMKLYYNCSSIFSLEIPVSWYGEYENTGILNNFKLTWNVPHCKDCDEYGPQET</sequence>
<dbReference type="InterPro" id="IPR046948">
    <property type="entry name" value="ATL20-22-like"/>
</dbReference>
<feature type="chain" id="PRO_5035882623" description="RING-type E3 ubiquitin transferase" evidence="15">
    <location>
        <begin position="22"/>
        <end position="209"/>
    </location>
</feature>
<name>A0A8S0PYV1_OLEEU</name>
<evidence type="ECO:0000256" key="8">
    <source>
        <dbReference type="ARBA" id="ARBA00022729"/>
    </source>
</evidence>
<keyword evidence="11" id="KW-0862">Zinc</keyword>
<dbReference type="GO" id="GO:0061630">
    <property type="term" value="F:ubiquitin protein ligase activity"/>
    <property type="evidence" value="ECO:0007669"/>
    <property type="project" value="UniProtKB-EC"/>
</dbReference>
<evidence type="ECO:0000256" key="11">
    <source>
        <dbReference type="ARBA" id="ARBA00022833"/>
    </source>
</evidence>
<feature type="signal peptide" evidence="15">
    <location>
        <begin position="1"/>
        <end position="21"/>
    </location>
</feature>
<protein>
    <recommendedName>
        <fullName evidence="4">RING-type E3 ubiquitin transferase</fullName>
        <ecNumber evidence="4">2.3.2.27</ecNumber>
    </recommendedName>
</protein>
<keyword evidence="10" id="KW-0833">Ubl conjugation pathway</keyword>
<keyword evidence="7" id="KW-0479">Metal-binding</keyword>
<keyword evidence="9" id="KW-0863">Zinc-finger</keyword>
<dbReference type="PANTHER" id="PTHR46279:SF2">
    <property type="entry name" value="RING-H2 FINGER PROTEIN ATL21A-RELATED"/>
    <property type="match status" value="1"/>
</dbReference>
<evidence type="ECO:0000256" key="6">
    <source>
        <dbReference type="ARBA" id="ARBA00022692"/>
    </source>
</evidence>
<organism evidence="17 18">
    <name type="scientific">Olea europaea subsp. europaea</name>
    <dbReference type="NCBI Taxonomy" id="158383"/>
    <lineage>
        <taxon>Eukaryota</taxon>
        <taxon>Viridiplantae</taxon>
        <taxon>Streptophyta</taxon>
        <taxon>Embryophyta</taxon>
        <taxon>Tracheophyta</taxon>
        <taxon>Spermatophyta</taxon>
        <taxon>Magnoliopsida</taxon>
        <taxon>eudicotyledons</taxon>
        <taxon>Gunneridae</taxon>
        <taxon>Pentapetalae</taxon>
        <taxon>asterids</taxon>
        <taxon>lamiids</taxon>
        <taxon>Lamiales</taxon>
        <taxon>Oleaceae</taxon>
        <taxon>Oleeae</taxon>
        <taxon>Olea</taxon>
    </lineage>
</organism>
<dbReference type="InterPro" id="IPR025287">
    <property type="entry name" value="WAK_GUB"/>
</dbReference>
<dbReference type="EMBL" id="CACTIH010000288">
    <property type="protein sequence ID" value="CAA2958842.1"/>
    <property type="molecule type" value="Genomic_DNA"/>
</dbReference>
<evidence type="ECO:0000256" key="7">
    <source>
        <dbReference type="ARBA" id="ARBA00022723"/>
    </source>
</evidence>
<keyword evidence="6" id="KW-0812">Transmembrane</keyword>
<dbReference type="OrthoDB" id="8062037at2759"/>
<evidence type="ECO:0000256" key="12">
    <source>
        <dbReference type="ARBA" id="ARBA00022989"/>
    </source>
</evidence>
<dbReference type="AlphaFoldDB" id="A0A8S0PYV1"/>
<comment type="similarity">
    <text evidence="14">Belongs to the RING-type zinc finger family. ATL subfamily.</text>
</comment>
<evidence type="ECO:0000256" key="10">
    <source>
        <dbReference type="ARBA" id="ARBA00022786"/>
    </source>
</evidence>
<keyword evidence="18" id="KW-1185">Reference proteome</keyword>
<evidence type="ECO:0000256" key="4">
    <source>
        <dbReference type="ARBA" id="ARBA00012483"/>
    </source>
</evidence>
<dbReference type="Proteomes" id="UP000594638">
    <property type="component" value="Unassembled WGS sequence"/>
</dbReference>
<dbReference type="Pfam" id="PF13947">
    <property type="entry name" value="GUB_WAK_bind"/>
    <property type="match status" value="1"/>
</dbReference>
<evidence type="ECO:0000256" key="13">
    <source>
        <dbReference type="ARBA" id="ARBA00023136"/>
    </source>
</evidence>
<evidence type="ECO:0000259" key="16">
    <source>
        <dbReference type="Pfam" id="PF13947"/>
    </source>
</evidence>
<dbReference type="GO" id="GO:0016020">
    <property type="term" value="C:membrane"/>
    <property type="evidence" value="ECO:0007669"/>
    <property type="project" value="UniProtKB-SubCell"/>
</dbReference>